<feature type="region of interest" description="Disordered" evidence="3">
    <location>
        <begin position="1"/>
        <end position="23"/>
    </location>
</feature>
<name>A0A832I0S1_UNCEI</name>
<reference evidence="4" key="1">
    <citation type="journal article" date="2020" name="mSystems">
        <title>Genome- and Community-Level Interaction Insights into Carbon Utilization and Element Cycling Functions of Hydrothermarchaeota in Hydrothermal Sediment.</title>
        <authorList>
            <person name="Zhou Z."/>
            <person name="Liu Y."/>
            <person name="Xu W."/>
            <person name="Pan J."/>
            <person name="Luo Z.H."/>
            <person name="Li M."/>
        </authorList>
    </citation>
    <scope>NUCLEOTIDE SEQUENCE [LARGE SCALE GENOMIC DNA]</scope>
    <source>
        <strain evidence="4">SpSt-381</strain>
    </source>
</reference>
<evidence type="ECO:0000313" key="4">
    <source>
        <dbReference type="EMBL" id="HGZ43019.1"/>
    </source>
</evidence>
<evidence type="ECO:0008006" key="5">
    <source>
        <dbReference type="Google" id="ProtNLM"/>
    </source>
</evidence>
<dbReference type="PROSITE" id="PS51125">
    <property type="entry name" value="NHL"/>
    <property type="match status" value="2"/>
</dbReference>
<dbReference type="InterPro" id="IPR011042">
    <property type="entry name" value="6-blade_b-propeller_TolB-like"/>
</dbReference>
<evidence type="ECO:0000256" key="3">
    <source>
        <dbReference type="SAM" id="MobiDB-lite"/>
    </source>
</evidence>
<feature type="repeat" description="NHL" evidence="2">
    <location>
        <begin position="238"/>
        <end position="281"/>
    </location>
</feature>
<dbReference type="Gene3D" id="2.120.10.30">
    <property type="entry name" value="TolB, C-terminal domain"/>
    <property type="match status" value="2"/>
</dbReference>
<proteinExistence type="predicted"/>
<feature type="repeat" description="NHL" evidence="2">
    <location>
        <begin position="109"/>
        <end position="136"/>
    </location>
</feature>
<dbReference type="GO" id="GO:0008270">
    <property type="term" value="F:zinc ion binding"/>
    <property type="evidence" value="ECO:0007669"/>
    <property type="project" value="UniProtKB-KW"/>
</dbReference>
<evidence type="ECO:0000256" key="2">
    <source>
        <dbReference type="PROSITE-ProRule" id="PRU00504"/>
    </source>
</evidence>
<feature type="compositionally biased region" description="Low complexity" evidence="3">
    <location>
        <begin position="1"/>
        <end position="10"/>
    </location>
</feature>
<dbReference type="CDD" id="cd05819">
    <property type="entry name" value="NHL"/>
    <property type="match status" value="1"/>
</dbReference>
<dbReference type="PANTHER" id="PTHR24104:SF25">
    <property type="entry name" value="PROTEIN LIN-41"/>
    <property type="match status" value="1"/>
</dbReference>
<dbReference type="SUPFAM" id="SSF101898">
    <property type="entry name" value="NHL repeat"/>
    <property type="match status" value="1"/>
</dbReference>
<comment type="caution">
    <text evidence="4">The sequence shown here is derived from an EMBL/GenBank/DDBJ whole genome shotgun (WGS) entry which is preliminary data.</text>
</comment>
<organism evidence="4">
    <name type="scientific">Eiseniibacteriota bacterium</name>
    <dbReference type="NCBI Taxonomy" id="2212470"/>
    <lineage>
        <taxon>Bacteria</taxon>
        <taxon>Candidatus Eiseniibacteriota</taxon>
    </lineage>
</organism>
<dbReference type="PANTHER" id="PTHR24104">
    <property type="entry name" value="E3 UBIQUITIN-PROTEIN LIGASE NHLRC1-RELATED"/>
    <property type="match status" value="1"/>
</dbReference>
<gene>
    <name evidence="4" type="ORF">ENR23_06275</name>
</gene>
<dbReference type="InterPro" id="IPR050952">
    <property type="entry name" value="TRIM-NHL_E3_ligases"/>
</dbReference>
<dbReference type="EMBL" id="DSQF01000012">
    <property type="protein sequence ID" value="HGZ43019.1"/>
    <property type="molecule type" value="Genomic_DNA"/>
</dbReference>
<evidence type="ECO:0000256" key="1">
    <source>
        <dbReference type="ARBA" id="ARBA00022737"/>
    </source>
</evidence>
<dbReference type="AlphaFoldDB" id="A0A832I0S1"/>
<keyword evidence="1" id="KW-0677">Repeat</keyword>
<dbReference type="InterPro" id="IPR001258">
    <property type="entry name" value="NHL_repeat"/>
</dbReference>
<sequence length="372" mass="37043">MTARARTAPAARRRARAAGAADGPGHARRAAAALLAALLVLGVAVRSGAALPDGSAAREAAAARGAEAPSDSAAADVAAHGAAARAPLALRDAGALVARGDGRGAVIEPSGLAVDAFGRVHVVDAALHRVQQFDAGGAWRWEAGGLGSDAGQMRRPTAAAPLGALGLAVLDAGNRRIASFDLFGRRAGVLVDLAALEADDPLGRIDPVAMAADRGGAVVVADAERDRVLAFDFSGRPVATIGGPGARPGSFRGLRGVAVTARGELVTAERGAARVQRLDAGGRVVASWPIAVRPGSGALALACDDSGRVALADEEAGTLRVFDAGGGVLAALDGLAGPRAVAFARDGALLVAEARAGRVRRFVLEPAPHGGR</sequence>
<protein>
    <recommendedName>
        <fullName evidence="5">NHL repeat containing protein</fullName>
    </recommendedName>
</protein>
<accession>A0A832I0S1</accession>